<keyword evidence="4 10" id="KW-0812">Transmembrane</keyword>
<dbReference type="GO" id="GO:0004366">
    <property type="term" value="F:glycerol-3-phosphate O-acyltransferase activity"/>
    <property type="evidence" value="ECO:0007669"/>
    <property type="project" value="UniProtKB-EC"/>
</dbReference>
<evidence type="ECO:0000256" key="3">
    <source>
        <dbReference type="ARBA" id="ARBA00022679"/>
    </source>
</evidence>
<keyword evidence="12" id="KW-1185">Reference proteome</keyword>
<keyword evidence="11" id="KW-0012">Acyltransferase</keyword>
<dbReference type="NCBIfam" id="TIGR00023">
    <property type="entry name" value="glycerol-3-phosphate 1-O-acyltransferase PlsY"/>
    <property type="match status" value="1"/>
</dbReference>
<feature type="transmembrane region" description="Helical" evidence="10">
    <location>
        <begin position="88"/>
        <end position="113"/>
    </location>
</feature>
<evidence type="ECO:0000256" key="10">
    <source>
        <dbReference type="HAMAP-Rule" id="MF_01043"/>
    </source>
</evidence>
<keyword evidence="9 10" id="KW-1208">Phospholipid metabolism</keyword>
<comment type="catalytic activity">
    <reaction evidence="10">
        <text>an acyl phosphate + sn-glycerol 3-phosphate = a 1-acyl-sn-glycero-3-phosphate + phosphate</text>
        <dbReference type="Rhea" id="RHEA:34075"/>
        <dbReference type="ChEBI" id="CHEBI:43474"/>
        <dbReference type="ChEBI" id="CHEBI:57597"/>
        <dbReference type="ChEBI" id="CHEBI:57970"/>
        <dbReference type="ChEBI" id="CHEBI:59918"/>
        <dbReference type="EC" id="2.3.1.275"/>
    </reaction>
</comment>
<dbReference type="EC" id="2.3.1.275" evidence="10"/>
<comment type="subcellular location">
    <subcellularLocation>
        <location evidence="10">Cell membrane</location>
        <topology evidence="10">Multi-pass membrane protein</topology>
    </subcellularLocation>
</comment>
<evidence type="ECO:0000256" key="1">
    <source>
        <dbReference type="ARBA" id="ARBA00022475"/>
    </source>
</evidence>
<evidence type="ECO:0000256" key="4">
    <source>
        <dbReference type="ARBA" id="ARBA00022692"/>
    </source>
</evidence>
<dbReference type="EMBL" id="CP122979">
    <property type="protein sequence ID" value="WGI36333.1"/>
    <property type="molecule type" value="Genomic_DNA"/>
</dbReference>
<feature type="transmembrane region" description="Helical" evidence="10">
    <location>
        <begin position="156"/>
        <end position="177"/>
    </location>
</feature>
<keyword evidence="5 10" id="KW-1133">Transmembrane helix</keyword>
<dbReference type="SMART" id="SM01207">
    <property type="entry name" value="G3P_acyltransf"/>
    <property type="match status" value="1"/>
</dbReference>
<keyword evidence="2 10" id="KW-0444">Lipid biosynthesis</keyword>
<evidence type="ECO:0000256" key="7">
    <source>
        <dbReference type="ARBA" id="ARBA00023136"/>
    </source>
</evidence>
<dbReference type="RefSeq" id="WP_280101634.1">
    <property type="nucleotide sequence ID" value="NZ_CP122979.1"/>
</dbReference>
<feature type="transmembrane region" description="Helical" evidence="10">
    <location>
        <begin position="6"/>
        <end position="29"/>
    </location>
</feature>
<comment type="similarity">
    <text evidence="10">Belongs to the PlsY family.</text>
</comment>
<comment type="pathway">
    <text evidence="10">Lipid metabolism; phospholipid metabolism.</text>
</comment>
<evidence type="ECO:0000256" key="6">
    <source>
        <dbReference type="ARBA" id="ARBA00023098"/>
    </source>
</evidence>
<reference evidence="11" key="1">
    <citation type="submission" date="2023-04" db="EMBL/GenBank/DDBJ databases">
        <title>Completed genome of Mycoplasma lagogenitalium type strain 12MS.</title>
        <authorList>
            <person name="Spergser J."/>
        </authorList>
    </citation>
    <scope>NUCLEOTIDE SEQUENCE</scope>
    <source>
        <strain evidence="11">12MS</strain>
    </source>
</reference>
<proteinExistence type="inferred from homology"/>
<dbReference type="PANTHER" id="PTHR30309">
    <property type="entry name" value="INNER MEMBRANE PROTEIN YGIH"/>
    <property type="match status" value="1"/>
</dbReference>
<keyword evidence="6 10" id="KW-0443">Lipid metabolism</keyword>
<evidence type="ECO:0000256" key="8">
    <source>
        <dbReference type="ARBA" id="ARBA00023209"/>
    </source>
</evidence>
<evidence type="ECO:0000313" key="12">
    <source>
        <dbReference type="Proteomes" id="UP001179842"/>
    </source>
</evidence>
<evidence type="ECO:0000256" key="2">
    <source>
        <dbReference type="ARBA" id="ARBA00022516"/>
    </source>
</evidence>
<name>A0ABY8LVM1_9BACT</name>
<feature type="transmembrane region" description="Helical" evidence="10">
    <location>
        <begin position="59"/>
        <end position="82"/>
    </location>
</feature>
<keyword evidence="7 10" id="KW-0472">Membrane</keyword>
<evidence type="ECO:0000256" key="5">
    <source>
        <dbReference type="ARBA" id="ARBA00022989"/>
    </source>
</evidence>
<keyword evidence="1 10" id="KW-1003">Cell membrane</keyword>
<gene>
    <name evidence="10 11" type="primary">plsY</name>
    <name evidence="11" type="ORF">QEG99_02540</name>
</gene>
<protein>
    <recommendedName>
        <fullName evidence="10">Glycerol-3-phosphate acyltransferase</fullName>
    </recommendedName>
    <alternativeName>
        <fullName evidence="10">Acyl-PO4 G3P acyltransferase</fullName>
    </alternativeName>
    <alternativeName>
        <fullName evidence="10">Acyl-phosphate--glycerol-3-phosphate acyltransferase</fullName>
    </alternativeName>
    <alternativeName>
        <fullName evidence="10">G3P acyltransferase</fullName>
        <shortName evidence="10">GPAT</shortName>
        <ecNumber evidence="10">2.3.1.275</ecNumber>
    </alternativeName>
    <alternativeName>
        <fullName evidence="10">Lysophosphatidic acid synthase</fullName>
        <shortName evidence="10">LPA synthase</shortName>
    </alternativeName>
</protein>
<comment type="function">
    <text evidence="10">Catalyzes the transfer of an acyl group from acyl-phosphate (acyl-PO(4)) to glycerol-3-phosphate (G3P) to form lysophosphatidic acid (LPA). This enzyme utilizes acyl-phosphate as fatty acyl donor, but not acyl-CoA or acyl-ACP.</text>
</comment>
<evidence type="ECO:0000313" key="11">
    <source>
        <dbReference type="EMBL" id="WGI36333.1"/>
    </source>
</evidence>
<keyword evidence="3 10" id="KW-0808">Transferase</keyword>
<evidence type="ECO:0000256" key="9">
    <source>
        <dbReference type="ARBA" id="ARBA00023264"/>
    </source>
</evidence>
<dbReference type="InterPro" id="IPR003811">
    <property type="entry name" value="G3P_acylTferase_PlsY"/>
</dbReference>
<sequence length="228" mass="26118">MEIFYAILVNVVALIICYFIGSVNVSIIFSRKKRNEDIRNKGSFNAGSTNALRVYGSKVALPIFIFDILKAYIAIIIVWLVHHYTKDSVLAFSFLIPQAAGLGIIIGHIWPIFFNFKGGKGAASLLGLFFGFNLVIVLIGIIIFVLLVYFTRYISLGSIVVPFILIALGFIPWFSIGHISWFNWKEIEYLYWLNPLFILISHIFVVYSHRSNIKRLINKNENKFKFKK</sequence>
<organism evidence="11 12">
    <name type="scientific">Mesomycoplasma lagogenitalium</name>
    <dbReference type="NCBI Taxonomy" id="171286"/>
    <lineage>
        <taxon>Bacteria</taxon>
        <taxon>Bacillati</taxon>
        <taxon>Mycoplasmatota</taxon>
        <taxon>Mycoplasmoidales</taxon>
        <taxon>Metamycoplasmataceae</taxon>
        <taxon>Mesomycoplasma</taxon>
    </lineage>
</organism>
<comment type="subunit">
    <text evidence="10">Probably interacts with PlsX.</text>
</comment>
<dbReference type="Pfam" id="PF02660">
    <property type="entry name" value="G3P_acyltransf"/>
    <property type="match status" value="1"/>
</dbReference>
<keyword evidence="8 10" id="KW-0594">Phospholipid biosynthesis</keyword>
<dbReference type="PANTHER" id="PTHR30309:SF0">
    <property type="entry name" value="GLYCEROL-3-PHOSPHATE ACYLTRANSFERASE-RELATED"/>
    <property type="match status" value="1"/>
</dbReference>
<accession>A0ABY8LVM1</accession>
<dbReference type="HAMAP" id="MF_01043">
    <property type="entry name" value="PlsY"/>
    <property type="match status" value="1"/>
</dbReference>
<feature type="transmembrane region" description="Helical" evidence="10">
    <location>
        <begin position="189"/>
        <end position="207"/>
    </location>
</feature>
<feature type="transmembrane region" description="Helical" evidence="10">
    <location>
        <begin position="125"/>
        <end position="150"/>
    </location>
</feature>
<dbReference type="Proteomes" id="UP001179842">
    <property type="component" value="Chromosome"/>
</dbReference>